<reference evidence="2 3" key="1">
    <citation type="submission" date="2016-09" db="EMBL/GenBank/DDBJ databases">
        <title>Genome sequence of Eubacterium angustum.</title>
        <authorList>
            <person name="Poehlein A."/>
            <person name="Daniel R."/>
        </authorList>
    </citation>
    <scope>NUCLEOTIDE SEQUENCE [LARGE SCALE GENOMIC DNA]</scope>
    <source>
        <strain evidence="2 3">DSM 1989</strain>
    </source>
</reference>
<evidence type="ECO:0000256" key="1">
    <source>
        <dbReference type="SAM" id="Phobius"/>
    </source>
</evidence>
<keyword evidence="3" id="KW-1185">Reference proteome</keyword>
<gene>
    <name evidence="2" type="ORF">EUAN_13500</name>
</gene>
<evidence type="ECO:0000313" key="3">
    <source>
        <dbReference type="Proteomes" id="UP000180254"/>
    </source>
</evidence>
<keyword evidence="1" id="KW-1133">Transmembrane helix</keyword>
<dbReference type="EMBL" id="MKIE01000004">
    <property type="protein sequence ID" value="OHW62280.1"/>
    <property type="molecule type" value="Genomic_DNA"/>
</dbReference>
<dbReference type="RefSeq" id="WP_071062950.1">
    <property type="nucleotide sequence ID" value="NZ_MKIE01000004.1"/>
</dbReference>
<dbReference type="AlphaFoldDB" id="A0A1S1V7B6"/>
<proteinExistence type="predicted"/>
<name>A0A1S1V7B6_9FIRM</name>
<feature type="transmembrane region" description="Helical" evidence="1">
    <location>
        <begin position="297"/>
        <end position="317"/>
    </location>
</feature>
<feature type="transmembrane region" description="Helical" evidence="1">
    <location>
        <begin position="329"/>
        <end position="346"/>
    </location>
</feature>
<sequence length="375" mass="42042">MDLDELRRRRLELQSRSNKTLYNMQKIIDESRRVAEVARDSRQILDNLDLEFEKKTGLTGLDVKFLFFATALQCTRQYLLSNDKFRFEKASDADKLISKPIRDALNKTGVKKDYKDIILGGVPYDIIPSKHWGTGLSGLNHREMTLGHDPVLGWVFGTMNIMTGSLTKKDLLLSSYSVKGNDIESITSFPSIALSSIDIAKEDYKLLVASVVKQGIHYASDAFTAKGLPLPILNNISSGFSSTLIKNNIDMYSVTRGAAVSVLINTIIAAVHGLYYDERVYLNRDVYEVKTRKILSYSNAIASVSNVILVAIMGTVAAQTGNAKLGKKAWSYLDIGGLMVTIYRLINDREFIRKVKEEFVFGEFDNLIKGTDYDF</sequence>
<protein>
    <submittedName>
        <fullName evidence="2">Uncharacterized protein</fullName>
    </submittedName>
</protein>
<dbReference type="STRING" id="39480.EUAN_13500"/>
<dbReference type="OrthoDB" id="3193516at2"/>
<accession>A0A1S1V7B6</accession>
<dbReference type="Proteomes" id="UP000180254">
    <property type="component" value="Unassembled WGS sequence"/>
</dbReference>
<keyword evidence="1" id="KW-0472">Membrane</keyword>
<keyword evidence="1" id="KW-0812">Transmembrane</keyword>
<comment type="caution">
    <text evidence="2">The sequence shown here is derived from an EMBL/GenBank/DDBJ whole genome shotgun (WGS) entry which is preliminary data.</text>
</comment>
<evidence type="ECO:0000313" key="2">
    <source>
        <dbReference type="EMBL" id="OHW62280.1"/>
    </source>
</evidence>
<organism evidence="2 3">
    <name type="scientific">Andreesenia angusta</name>
    <dbReference type="NCBI Taxonomy" id="39480"/>
    <lineage>
        <taxon>Bacteria</taxon>
        <taxon>Bacillati</taxon>
        <taxon>Bacillota</taxon>
        <taxon>Tissierellia</taxon>
        <taxon>Tissierellales</taxon>
        <taxon>Gottschalkiaceae</taxon>
        <taxon>Andreesenia</taxon>
    </lineage>
</organism>
<feature type="transmembrane region" description="Helical" evidence="1">
    <location>
        <begin position="257"/>
        <end position="276"/>
    </location>
</feature>